<sequence length="240" mass="24883">MKAGGGKAVVGSQTLSRGIQILETLATAGGPLRTDDVAAHLGVHRSVAYRLIRTLEAHGLVQRTPAGGLSLGLGLAALAAGVEVDLRALAIPVLRSSAETLGLTCFMAMQDGDEAVTLASVEPPRAVAVVAQRPGTRHSLTRGTTGRAILSLLQDRAGVQSLAIPDELATQIQQVRSRGWAETADEVIPGLHAVAVPIQLPDGRAAAVASLSVGADQRTELRVQVLREAVIKLQGSLQKM</sequence>
<keyword evidence="3" id="KW-0804">Transcription</keyword>
<dbReference type="InterPro" id="IPR050707">
    <property type="entry name" value="HTH_MetabolicPath_Reg"/>
</dbReference>
<comment type="caution">
    <text evidence="6">The sequence shown here is derived from an EMBL/GenBank/DDBJ whole genome shotgun (WGS) entry which is preliminary data.</text>
</comment>
<keyword evidence="1" id="KW-0805">Transcription regulation</keyword>
<dbReference type="SMART" id="SM00346">
    <property type="entry name" value="HTH_ICLR"/>
    <property type="match status" value="1"/>
</dbReference>
<feature type="domain" description="IclR-ED" evidence="5">
    <location>
        <begin position="69"/>
        <end position="240"/>
    </location>
</feature>
<dbReference type="SUPFAM" id="SSF55781">
    <property type="entry name" value="GAF domain-like"/>
    <property type="match status" value="1"/>
</dbReference>
<evidence type="ECO:0000256" key="1">
    <source>
        <dbReference type="ARBA" id="ARBA00023015"/>
    </source>
</evidence>
<dbReference type="Pfam" id="PF01614">
    <property type="entry name" value="IclR_C"/>
    <property type="match status" value="1"/>
</dbReference>
<proteinExistence type="predicted"/>
<evidence type="ECO:0000256" key="3">
    <source>
        <dbReference type="ARBA" id="ARBA00023163"/>
    </source>
</evidence>
<organism evidence="6 7">
    <name type="scientific">Kocuria subflava</name>
    <dbReference type="NCBI Taxonomy" id="1736139"/>
    <lineage>
        <taxon>Bacteria</taxon>
        <taxon>Bacillati</taxon>
        <taxon>Actinomycetota</taxon>
        <taxon>Actinomycetes</taxon>
        <taxon>Micrococcales</taxon>
        <taxon>Micrococcaceae</taxon>
        <taxon>Kocuria</taxon>
    </lineage>
</organism>
<protein>
    <submittedName>
        <fullName evidence="6">Helix-turn-helix domain-containing protein</fullName>
    </submittedName>
</protein>
<dbReference type="RefSeq" id="WP_119933101.1">
    <property type="nucleotide sequence ID" value="NZ_JAAVUN010000016.1"/>
</dbReference>
<dbReference type="PROSITE" id="PS51077">
    <property type="entry name" value="HTH_ICLR"/>
    <property type="match status" value="1"/>
</dbReference>
<dbReference type="InterPro" id="IPR014757">
    <property type="entry name" value="Tscrpt_reg_IclR_C"/>
</dbReference>
<dbReference type="PANTHER" id="PTHR30136:SF24">
    <property type="entry name" value="HTH-TYPE TRANSCRIPTIONAL REPRESSOR ALLR"/>
    <property type="match status" value="1"/>
</dbReference>
<evidence type="ECO:0000259" key="5">
    <source>
        <dbReference type="PROSITE" id="PS51078"/>
    </source>
</evidence>
<dbReference type="InterPro" id="IPR029016">
    <property type="entry name" value="GAF-like_dom_sf"/>
</dbReference>
<dbReference type="EMBL" id="JAAVUN010000016">
    <property type="protein sequence ID" value="NKE10050.1"/>
    <property type="molecule type" value="Genomic_DNA"/>
</dbReference>
<evidence type="ECO:0000313" key="7">
    <source>
        <dbReference type="Proteomes" id="UP000521379"/>
    </source>
</evidence>
<dbReference type="SUPFAM" id="SSF46785">
    <property type="entry name" value="Winged helix' DNA-binding domain"/>
    <property type="match status" value="1"/>
</dbReference>
<dbReference type="GO" id="GO:0045892">
    <property type="term" value="P:negative regulation of DNA-templated transcription"/>
    <property type="evidence" value="ECO:0007669"/>
    <property type="project" value="TreeGrafter"/>
</dbReference>
<gene>
    <name evidence="6" type="ORF">GTW58_08910</name>
</gene>
<dbReference type="InterPro" id="IPR005471">
    <property type="entry name" value="Tscrpt_reg_IclR_N"/>
</dbReference>
<evidence type="ECO:0000259" key="4">
    <source>
        <dbReference type="PROSITE" id="PS51077"/>
    </source>
</evidence>
<feature type="domain" description="HTH iclR-type" evidence="4">
    <location>
        <begin position="12"/>
        <end position="73"/>
    </location>
</feature>
<dbReference type="Gene3D" id="1.10.10.10">
    <property type="entry name" value="Winged helix-like DNA-binding domain superfamily/Winged helix DNA-binding domain"/>
    <property type="match status" value="1"/>
</dbReference>
<dbReference type="PROSITE" id="PS51078">
    <property type="entry name" value="ICLR_ED"/>
    <property type="match status" value="1"/>
</dbReference>
<dbReference type="GO" id="GO:0003700">
    <property type="term" value="F:DNA-binding transcription factor activity"/>
    <property type="evidence" value="ECO:0007669"/>
    <property type="project" value="TreeGrafter"/>
</dbReference>
<dbReference type="AlphaFoldDB" id="A0A846TSU7"/>
<dbReference type="GO" id="GO:0003677">
    <property type="term" value="F:DNA binding"/>
    <property type="evidence" value="ECO:0007669"/>
    <property type="project" value="UniProtKB-KW"/>
</dbReference>
<name>A0A846TSU7_9MICC</name>
<keyword evidence="7" id="KW-1185">Reference proteome</keyword>
<dbReference type="InterPro" id="IPR036390">
    <property type="entry name" value="WH_DNA-bd_sf"/>
</dbReference>
<evidence type="ECO:0000256" key="2">
    <source>
        <dbReference type="ARBA" id="ARBA00023125"/>
    </source>
</evidence>
<dbReference type="Pfam" id="PF09339">
    <property type="entry name" value="HTH_IclR"/>
    <property type="match status" value="1"/>
</dbReference>
<dbReference type="InterPro" id="IPR036388">
    <property type="entry name" value="WH-like_DNA-bd_sf"/>
</dbReference>
<dbReference type="Gene3D" id="3.30.450.40">
    <property type="match status" value="1"/>
</dbReference>
<keyword evidence="2" id="KW-0238">DNA-binding</keyword>
<accession>A0A846TSU7</accession>
<reference evidence="6 7" key="1">
    <citation type="submission" date="2020-02" db="EMBL/GenBank/DDBJ databases">
        <authorList>
            <person name="Sun Q."/>
        </authorList>
    </citation>
    <scope>NUCLEOTIDE SEQUENCE [LARGE SCALE GENOMIC DNA]</scope>
    <source>
        <strain evidence="6 7">YIM 13062</strain>
    </source>
</reference>
<evidence type="ECO:0000313" key="6">
    <source>
        <dbReference type="EMBL" id="NKE10050.1"/>
    </source>
</evidence>
<dbReference type="Proteomes" id="UP000521379">
    <property type="component" value="Unassembled WGS sequence"/>
</dbReference>
<dbReference type="PANTHER" id="PTHR30136">
    <property type="entry name" value="HELIX-TURN-HELIX TRANSCRIPTIONAL REGULATOR, ICLR FAMILY"/>
    <property type="match status" value="1"/>
</dbReference>